<dbReference type="SUPFAM" id="SSF74650">
    <property type="entry name" value="Galactose mutarotase-like"/>
    <property type="match status" value="1"/>
</dbReference>
<comment type="similarity">
    <text evidence="2 4">Belongs to the glucose-6-phosphate 1-epimerase family.</text>
</comment>
<dbReference type="GO" id="GO:0030246">
    <property type="term" value="F:carbohydrate binding"/>
    <property type="evidence" value="ECO:0007669"/>
    <property type="project" value="UniProtKB-UniRule"/>
</dbReference>
<dbReference type="Gene3D" id="2.70.98.10">
    <property type="match status" value="1"/>
</dbReference>
<name>A0A839T697_AZOMA</name>
<dbReference type="InterPro" id="IPR025532">
    <property type="entry name" value="G6P_1-epimerase"/>
</dbReference>
<dbReference type="GO" id="GO:0047938">
    <property type="term" value="F:glucose-6-phosphate 1-epimerase activity"/>
    <property type="evidence" value="ECO:0007669"/>
    <property type="project" value="UniProtKB-UniRule"/>
</dbReference>
<dbReference type="Pfam" id="PF01263">
    <property type="entry name" value="Aldose_epim"/>
    <property type="match status" value="1"/>
</dbReference>
<dbReference type="PIRSF" id="PIRSF016020">
    <property type="entry name" value="PHexose_mutarotase"/>
    <property type="match status" value="1"/>
</dbReference>
<dbReference type="EMBL" id="JACHXI010000010">
    <property type="protein sequence ID" value="MBB3103814.1"/>
    <property type="molecule type" value="Genomic_DNA"/>
</dbReference>
<feature type="active site" evidence="5">
    <location>
        <position position="172"/>
    </location>
</feature>
<reference evidence="6 7" key="1">
    <citation type="submission" date="2020-08" db="EMBL/GenBank/DDBJ databases">
        <title>Genomic Encyclopedia of Type Strains, Phase III (KMG-III): the genomes of soil and plant-associated and newly described type strains.</title>
        <authorList>
            <person name="Whitman W."/>
        </authorList>
    </citation>
    <scope>NUCLEOTIDE SEQUENCE [LARGE SCALE GENOMIC DNA]</scope>
    <source>
        <strain evidence="6 7">CECT 4462</strain>
    </source>
</reference>
<dbReference type="Proteomes" id="UP000549250">
    <property type="component" value="Unassembled WGS sequence"/>
</dbReference>
<evidence type="ECO:0000256" key="4">
    <source>
        <dbReference type="PIRNR" id="PIRNR016020"/>
    </source>
</evidence>
<dbReference type="PANTHER" id="PTHR11122">
    <property type="entry name" value="APOSPORY-ASSOCIATED PROTEIN C-RELATED"/>
    <property type="match status" value="1"/>
</dbReference>
<dbReference type="PANTHER" id="PTHR11122:SF13">
    <property type="entry name" value="GLUCOSE-6-PHOSPHATE 1-EPIMERASE"/>
    <property type="match status" value="1"/>
</dbReference>
<evidence type="ECO:0000256" key="2">
    <source>
        <dbReference type="ARBA" id="ARBA00005866"/>
    </source>
</evidence>
<dbReference type="InterPro" id="IPR014718">
    <property type="entry name" value="GH-type_carb-bd"/>
</dbReference>
<evidence type="ECO:0000256" key="1">
    <source>
        <dbReference type="ARBA" id="ARBA00001096"/>
    </source>
</evidence>
<dbReference type="CDD" id="cd09020">
    <property type="entry name" value="D-hex-6-P-epi_like"/>
    <property type="match status" value="1"/>
</dbReference>
<keyword evidence="7" id="KW-1185">Reference proteome</keyword>
<evidence type="ECO:0000256" key="5">
    <source>
        <dbReference type="PIRSR" id="PIRSR016020-1"/>
    </source>
</evidence>
<accession>A0A839T697</accession>
<dbReference type="EC" id="5.1.3.15" evidence="4"/>
<dbReference type="InterPro" id="IPR011013">
    <property type="entry name" value="Gal_mutarotase_sf_dom"/>
</dbReference>
<comment type="catalytic activity">
    <reaction evidence="1">
        <text>alpha-D-glucose 6-phosphate = beta-D-glucose 6-phosphate</text>
        <dbReference type="Rhea" id="RHEA:16249"/>
        <dbReference type="ChEBI" id="CHEBI:58225"/>
        <dbReference type="ChEBI" id="CHEBI:58247"/>
        <dbReference type="EC" id="5.1.3.15"/>
    </reaction>
</comment>
<feature type="active site" evidence="5">
    <location>
        <position position="275"/>
    </location>
</feature>
<evidence type="ECO:0000313" key="7">
    <source>
        <dbReference type="Proteomes" id="UP000549250"/>
    </source>
</evidence>
<proteinExistence type="inferred from homology"/>
<evidence type="ECO:0000313" key="6">
    <source>
        <dbReference type="EMBL" id="MBB3103814.1"/>
    </source>
</evidence>
<dbReference type="RefSeq" id="WP_183166732.1">
    <property type="nucleotide sequence ID" value="NZ_JACHXI010000010.1"/>
</dbReference>
<protein>
    <recommendedName>
        <fullName evidence="4">Putative glucose-6-phosphate 1-epimerase</fullName>
        <ecNumber evidence="4">5.1.3.15</ecNumber>
    </recommendedName>
</protein>
<comment type="caution">
    <text evidence="6">The sequence shown here is derived from an EMBL/GenBank/DDBJ whole genome shotgun (WGS) entry which is preliminary data.</text>
</comment>
<gene>
    <name evidence="6" type="ORF">FHR87_002224</name>
</gene>
<dbReference type="GO" id="GO:0005975">
    <property type="term" value="P:carbohydrate metabolic process"/>
    <property type="evidence" value="ECO:0007669"/>
    <property type="project" value="InterPro"/>
</dbReference>
<dbReference type="AlphaFoldDB" id="A0A839T697"/>
<sequence>MSHSLSLRVERQEKDQLTCWRIGTAQAELLVAEQGAQVLSYQRRGEQPLIWLSEQAEFKRGQSLRGGAPLCWPWFGDLKRSPQSVQAMHRDPAAGPFHGLVRNLPWQLQDIAAADHAITLVFGLTHSPEGLPDWPHQVTPSLAIRLDEKRLTLTLASRNDGDQPVALSQALHTYFAVSDIHQVEIPELAGCRYIDTLQDWSERTQDGALTFTGETDRIYLGTPELIRLRDPRWQRQICLQAHDSCSAIVWNPWIDKGKRLSQFADDAWQRMLCIETANVLDDIVELAPGAQANLGVSLWTEPLQA</sequence>
<dbReference type="InterPro" id="IPR008183">
    <property type="entry name" value="Aldose_1/G6P_1-epimerase"/>
</dbReference>
<organism evidence="6 7">
    <name type="scientific">Azomonas macrocytogenes</name>
    <name type="common">Azotobacter macrocytogenes</name>
    <dbReference type="NCBI Taxonomy" id="69962"/>
    <lineage>
        <taxon>Bacteria</taxon>
        <taxon>Pseudomonadati</taxon>
        <taxon>Pseudomonadota</taxon>
        <taxon>Gammaproteobacteria</taxon>
        <taxon>Pseudomonadales</taxon>
        <taxon>Pseudomonadaceae</taxon>
        <taxon>Azomonas</taxon>
    </lineage>
</organism>
<keyword evidence="3 4" id="KW-0413">Isomerase</keyword>
<evidence type="ECO:0000256" key="3">
    <source>
        <dbReference type="ARBA" id="ARBA00023235"/>
    </source>
</evidence>